<accession>A0ABP9CGA4</accession>
<dbReference type="InterPro" id="IPR017850">
    <property type="entry name" value="Alkaline_phosphatase_core_sf"/>
</dbReference>
<name>A0ABP9CGA4_9FLAO</name>
<dbReference type="PANTHER" id="PTHR42693">
    <property type="entry name" value="ARYLSULFATASE FAMILY MEMBER"/>
    <property type="match status" value="1"/>
</dbReference>
<sequence length="489" mass="56554">MLRSLKINLLITTILLVNVCKSQVNHNRLPETSNYNILWIVADDLGTDLGCYGNDLVYTPNLDKLASESILYKNLFTVTAVCSPSRSGLITGMYPVTLGLQNHRTQMKKVLPDSIFPITEYFKNADYFVCNGNGLKNGAKGKMDYNFKADFDSLYQGTHWSQRTIGQKFFAQAQIFYPHRPFHSDSLHPVNPDLVKLPPYYPNHPLARKDWALYLETVQHVDISVGKIMKQLKEDGLLANTIIFFFGDQGRPHVRAKQFLYDSGTNTPLMVRFPDGYGAGTVSNELVSNIDIPAATLALAGIEWPKYMQGLNFLSKDDDRTYVFSMRDRRDETVDRIRALRSQKFKYIKNYYTDRPYTQYNVYKEMSYPMLPLMHVMFEEGQLDKAQKIFMDSIRPTEELYDLEADPFEINNLATKSDYTLELEKLRNTLNQWVIKNDLGVYPEDEEEINAAQEEALKRLKITLKKRNLPENASYKKHVEYWENKLLNN</sequence>
<comment type="similarity">
    <text evidence="1">Belongs to the sulfatase family.</text>
</comment>
<dbReference type="PANTHER" id="PTHR42693:SF53">
    <property type="entry name" value="ENDO-4-O-SULFATASE"/>
    <property type="match status" value="1"/>
</dbReference>
<dbReference type="RefSeq" id="WP_345276427.1">
    <property type="nucleotide sequence ID" value="NZ_BAABJW010000002.1"/>
</dbReference>
<dbReference type="SUPFAM" id="SSF53649">
    <property type="entry name" value="Alkaline phosphatase-like"/>
    <property type="match status" value="1"/>
</dbReference>
<evidence type="ECO:0000313" key="7">
    <source>
        <dbReference type="Proteomes" id="UP001501433"/>
    </source>
</evidence>
<keyword evidence="2" id="KW-0479">Metal-binding</keyword>
<evidence type="ECO:0000313" key="6">
    <source>
        <dbReference type="EMBL" id="GAA4809866.1"/>
    </source>
</evidence>
<keyword evidence="4" id="KW-0106">Calcium</keyword>
<keyword evidence="7" id="KW-1185">Reference proteome</keyword>
<gene>
    <name evidence="6" type="ORF">GCM10023330_16010</name>
</gene>
<evidence type="ECO:0000256" key="3">
    <source>
        <dbReference type="ARBA" id="ARBA00022801"/>
    </source>
</evidence>
<evidence type="ECO:0000256" key="4">
    <source>
        <dbReference type="ARBA" id="ARBA00022837"/>
    </source>
</evidence>
<protein>
    <submittedName>
        <fullName evidence="6">Sulfatase</fullName>
    </submittedName>
</protein>
<dbReference type="CDD" id="cd16027">
    <property type="entry name" value="SGSH"/>
    <property type="match status" value="1"/>
</dbReference>
<proteinExistence type="inferred from homology"/>
<dbReference type="Proteomes" id="UP001501433">
    <property type="component" value="Unassembled WGS sequence"/>
</dbReference>
<feature type="domain" description="Sulfatase N-terminal" evidence="5">
    <location>
        <begin position="36"/>
        <end position="302"/>
    </location>
</feature>
<comment type="caution">
    <text evidence="6">The sequence shown here is derived from an EMBL/GenBank/DDBJ whole genome shotgun (WGS) entry which is preliminary data.</text>
</comment>
<organism evidence="6 7">
    <name type="scientific">Litoribaculum gwangyangense</name>
    <dbReference type="NCBI Taxonomy" id="1130722"/>
    <lineage>
        <taxon>Bacteria</taxon>
        <taxon>Pseudomonadati</taxon>
        <taxon>Bacteroidota</taxon>
        <taxon>Flavobacteriia</taxon>
        <taxon>Flavobacteriales</taxon>
        <taxon>Flavobacteriaceae</taxon>
        <taxon>Litoribaculum</taxon>
    </lineage>
</organism>
<dbReference type="InterPro" id="IPR000917">
    <property type="entry name" value="Sulfatase_N"/>
</dbReference>
<keyword evidence="3" id="KW-0378">Hydrolase</keyword>
<dbReference type="PROSITE" id="PS00523">
    <property type="entry name" value="SULFATASE_1"/>
    <property type="match status" value="1"/>
</dbReference>
<dbReference type="Gene3D" id="3.40.720.10">
    <property type="entry name" value="Alkaline Phosphatase, subunit A"/>
    <property type="match status" value="1"/>
</dbReference>
<evidence type="ECO:0000256" key="1">
    <source>
        <dbReference type="ARBA" id="ARBA00008779"/>
    </source>
</evidence>
<dbReference type="InterPro" id="IPR024607">
    <property type="entry name" value="Sulfatase_CS"/>
</dbReference>
<dbReference type="EMBL" id="BAABJW010000002">
    <property type="protein sequence ID" value="GAA4809866.1"/>
    <property type="molecule type" value="Genomic_DNA"/>
</dbReference>
<evidence type="ECO:0000259" key="5">
    <source>
        <dbReference type="Pfam" id="PF00884"/>
    </source>
</evidence>
<reference evidence="7" key="1">
    <citation type="journal article" date="2019" name="Int. J. Syst. Evol. Microbiol.">
        <title>The Global Catalogue of Microorganisms (GCM) 10K type strain sequencing project: providing services to taxonomists for standard genome sequencing and annotation.</title>
        <authorList>
            <consortium name="The Broad Institute Genomics Platform"/>
            <consortium name="The Broad Institute Genome Sequencing Center for Infectious Disease"/>
            <person name="Wu L."/>
            <person name="Ma J."/>
        </authorList>
    </citation>
    <scope>NUCLEOTIDE SEQUENCE [LARGE SCALE GENOMIC DNA]</scope>
    <source>
        <strain evidence="7">JCM 18325</strain>
    </source>
</reference>
<dbReference type="InterPro" id="IPR050738">
    <property type="entry name" value="Sulfatase"/>
</dbReference>
<dbReference type="Pfam" id="PF00884">
    <property type="entry name" value="Sulfatase"/>
    <property type="match status" value="1"/>
</dbReference>
<evidence type="ECO:0000256" key="2">
    <source>
        <dbReference type="ARBA" id="ARBA00022723"/>
    </source>
</evidence>